<feature type="domain" description="MmgE/PrpD C-terminal" evidence="4">
    <location>
        <begin position="337"/>
        <end position="507"/>
    </location>
</feature>
<dbReference type="InterPro" id="IPR036148">
    <property type="entry name" value="MmgE/PrpD_sf"/>
</dbReference>
<dbReference type="STRING" id="1341132.A0A3F3QCB9"/>
<evidence type="ECO:0000256" key="2">
    <source>
        <dbReference type="SAM" id="MobiDB-lite"/>
    </source>
</evidence>
<evidence type="ECO:0000256" key="1">
    <source>
        <dbReference type="ARBA" id="ARBA00006174"/>
    </source>
</evidence>
<comment type="similarity">
    <text evidence="1">Belongs to the PrpD family.</text>
</comment>
<feature type="region of interest" description="Disordered" evidence="2">
    <location>
        <begin position="39"/>
        <end position="58"/>
    </location>
</feature>
<dbReference type="GO" id="GO:0016829">
    <property type="term" value="F:lyase activity"/>
    <property type="evidence" value="ECO:0007669"/>
    <property type="project" value="InterPro"/>
</dbReference>
<dbReference type="AlphaFoldDB" id="A0A3F3QCB9"/>
<feature type="compositionally biased region" description="Polar residues" evidence="2">
    <location>
        <begin position="46"/>
        <end position="58"/>
    </location>
</feature>
<sequence>MINFTSSNWAAVIDTPETSYKRPTFGKSIQKLNRSIEDDRNHRKMTTLTPTPANSTSTPITHTLSTWLEELTPESIPVEVRERAKYLILDGLACALLGARLPWSVKAHDAITTIEGQGKCTVIGWNETLSPNAAALLNSTFLQGFDLDDIHVEAPIHTMSVILPAILAAAEQEHGGSTRPISGNDFITATVAGCETGPRVGYALGGTHMLTIGWHCGAIFGPAASAAAVSKLLNLPAAQIEDALGMACTQACGLMSAQFESMVKRMQHGFASRSGVLATYLAKQGFTGIKEIFDREYGGFLKMFSYGAETERKYYPEEVCKGLGEVWQTKKIKQKLHALCAVSHCTVDCIKDLQAMYPAKMGEWKKIVKIEAEMARAAMKKGGWAPEKPATATAAQMSIPYAVALQVLDGEIVPGQFAPGMLNREELWDVIRLVECREAKELDNTWAQRVKITFEDGEVVEKLLKAPKGVHPGVTNEEVLQKWRAVTKGVISEERQKKIEEVVLNLEEVEDVAGVLGELLRGETVNVLQ</sequence>
<keyword evidence="6" id="KW-1185">Reference proteome</keyword>
<proteinExistence type="inferred from homology"/>
<evidence type="ECO:0000259" key="3">
    <source>
        <dbReference type="Pfam" id="PF03972"/>
    </source>
</evidence>
<dbReference type="InterPro" id="IPR045336">
    <property type="entry name" value="MmgE_PrpD_N"/>
</dbReference>
<gene>
    <name evidence="5" type="ORF">BDQ94DRAFT_183843</name>
</gene>
<dbReference type="EMBL" id="KZ852036">
    <property type="protein sequence ID" value="RDH36841.1"/>
    <property type="molecule type" value="Genomic_DNA"/>
</dbReference>
<evidence type="ECO:0000313" key="6">
    <source>
        <dbReference type="Proteomes" id="UP000253729"/>
    </source>
</evidence>
<dbReference type="Pfam" id="PF19305">
    <property type="entry name" value="MmgE_PrpD_C"/>
    <property type="match status" value="1"/>
</dbReference>
<evidence type="ECO:0008006" key="7">
    <source>
        <dbReference type="Google" id="ProtNLM"/>
    </source>
</evidence>
<protein>
    <recommendedName>
        <fullName evidence="7">2-methylcitrate dehydratase PrpD</fullName>
    </recommendedName>
</protein>
<dbReference type="RefSeq" id="XP_026629863.1">
    <property type="nucleotide sequence ID" value="XM_026774509.1"/>
</dbReference>
<evidence type="ECO:0000259" key="4">
    <source>
        <dbReference type="Pfam" id="PF19305"/>
    </source>
</evidence>
<organism evidence="5 6">
    <name type="scientific">Aspergillus welwitschiae</name>
    <dbReference type="NCBI Taxonomy" id="1341132"/>
    <lineage>
        <taxon>Eukaryota</taxon>
        <taxon>Fungi</taxon>
        <taxon>Dikarya</taxon>
        <taxon>Ascomycota</taxon>
        <taxon>Pezizomycotina</taxon>
        <taxon>Eurotiomycetes</taxon>
        <taxon>Eurotiomycetidae</taxon>
        <taxon>Eurotiales</taxon>
        <taxon>Aspergillaceae</taxon>
        <taxon>Aspergillus</taxon>
        <taxon>Aspergillus subgen. Circumdati</taxon>
    </lineage>
</organism>
<dbReference type="Pfam" id="PF03972">
    <property type="entry name" value="MmgE_PrpD_N"/>
    <property type="match status" value="1"/>
</dbReference>
<feature type="domain" description="MmgE/PrpD N-terminal" evidence="3">
    <location>
        <begin position="63"/>
        <end position="310"/>
    </location>
</feature>
<dbReference type="Proteomes" id="UP000253729">
    <property type="component" value="Unassembled WGS sequence"/>
</dbReference>
<dbReference type="Gene3D" id="1.10.4100.10">
    <property type="entry name" value="2-methylcitrate dehydratase PrpD"/>
    <property type="match status" value="1"/>
</dbReference>
<dbReference type="PANTHER" id="PTHR16943:SF8">
    <property type="entry name" value="2-METHYLCITRATE DEHYDRATASE"/>
    <property type="match status" value="1"/>
</dbReference>
<dbReference type="InterPro" id="IPR042183">
    <property type="entry name" value="MmgE/PrpD_sf_1"/>
</dbReference>
<dbReference type="InterPro" id="IPR005656">
    <property type="entry name" value="MmgE_PrpD"/>
</dbReference>
<name>A0A3F3QCB9_9EURO</name>
<reference evidence="5 6" key="1">
    <citation type="submission" date="2018-07" db="EMBL/GenBank/DDBJ databases">
        <title>The genomes of Aspergillus section Nigri reveals drivers in fungal speciation.</title>
        <authorList>
            <consortium name="DOE Joint Genome Institute"/>
            <person name="Vesth T.C."/>
            <person name="Nybo J."/>
            <person name="Theobald S."/>
            <person name="Brandl J."/>
            <person name="Frisvad J.C."/>
            <person name="Nielsen K.F."/>
            <person name="Lyhne E.K."/>
            <person name="Kogle M.E."/>
            <person name="Kuo A."/>
            <person name="Riley R."/>
            <person name="Clum A."/>
            <person name="Nolan M."/>
            <person name="Lipzen A."/>
            <person name="Salamov A."/>
            <person name="Henrissat B."/>
            <person name="Wiebenga A."/>
            <person name="De vries R.P."/>
            <person name="Grigoriev I.V."/>
            <person name="Mortensen U.H."/>
            <person name="Andersen M.R."/>
            <person name="Baker S.E."/>
        </authorList>
    </citation>
    <scope>NUCLEOTIDE SEQUENCE [LARGE SCALE GENOMIC DNA]</scope>
    <source>
        <strain evidence="5 6">CBS 139.54b</strain>
    </source>
</reference>
<dbReference type="PANTHER" id="PTHR16943">
    <property type="entry name" value="2-METHYLCITRATE DEHYDRATASE-RELATED"/>
    <property type="match status" value="1"/>
</dbReference>
<dbReference type="GeneID" id="38142865"/>
<evidence type="ECO:0000313" key="5">
    <source>
        <dbReference type="EMBL" id="RDH36841.1"/>
    </source>
</evidence>
<accession>A0A3F3QCB9</accession>
<dbReference type="InterPro" id="IPR045337">
    <property type="entry name" value="MmgE_PrpD_C"/>
</dbReference>
<dbReference type="SUPFAM" id="SSF103378">
    <property type="entry name" value="2-methylcitrate dehydratase PrpD"/>
    <property type="match status" value="1"/>
</dbReference>